<dbReference type="EMBL" id="QTUJ01000001">
    <property type="protein sequence ID" value="REF73328.1"/>
    <property type="molecule type" value="Genomic_DNA"/>
</dbReference>
<dbReference type="InterPro" id="IPR020843">
    <property type="entry name" value="ER"/>
</dbReference>
<comment type="caution">
    <text evidence="6">The sequence shown here is derived from an EMBL/GenBank/DDBJ whole genome shotgun (WGS) entry which is preliminary data.</text>
</comment>
<sequence length="358" mass="38272">MRGVVFTGNRNLEVRTFEDPTPGPDDAVIRMKASGMCGSDLHLYRANNPLEHMAKQGLITLGEGGMDPETRIIAGHEPCGVIEAVGRNVRPDRFKPGDRVIVFHYEGCGTCDHCRTGWNQMCDEGTKPHGHVLNGGHSEYMRVPASTLVKMPDEISFVAGAAVACGTGTAFGALVRLEASARDTLAVFGLGPVGLSAVQLAAAMGIEVIGVDIDAARVAQAKRFGAAHVINGQTHDPVEEIHKLTRGKGVSCAMDCAGGKLPKQQAVRSTAPWGRIALVAVGGDLDLVAWNDMIGKQRTVLGSWTFPITGMKDCAWFIADHGIAVDDIFSDRWSIDEAETAYREFDKQAGGKGVFVFD</sequence>
<evidence type="ECO:0000256" key="1">
    <source>
        <dbReference type="ARBA" id="ARBA00022723"/>
    </source>
</evidence>
<dbReference type="InterPro" id="IPR002328">
    <property type="entry name" value="ADH_Zn_CS"/>
</dbReference>
<dbReference type="SUPFAM" id="SSF51735">
    <property type="entry name" value="NAD(P)-binding Rossmann-fold domains"/>
    <property type="match status" value="1"/>
</dbReference>
<comment type="similarity">
    <text evidence="4">Belongs to the zinc-containing alcohol dehydrogenase family.</text>
</comment>
<dbReference type="InterPro" id="IPR013149">
    <property type="entry name" value="ADH-like_C"/>
</dbReference>
<dbReference type="Pfam" id="PF00107">
    <property type="entry name" value="ADH_zinc_N"/>
    <property type="match status" value="1"/>
</dbReference>
<dbReference type="SMART" id="SM00829">
    <property type="entry name" value="PKS_ER"/>
    <property type="match status" value="1"/>
</dbReference>
<evidence type="ECO:0000259" key="5">
    <source>
        <dbReference type="SMART" id="SM00829"/>
    </source>
</evidence>
<dbReference type="PROSITE" id="PS00059">
    <property type="entry name" value="ADH_ZINC"/>
    <property type="match status" value="1"/>
</dbReference>
<gene>
    <name evidence="6" type="ORF">BDD41_1879</name>
</gene>
<dbReference type="InterPro" id="IPR050129">
    <property type="entry name" value="Zn_alcohol_dh"/>
</dbReference>
<dbReference type="Gene3D" id="3.90.180.10">
    <property type="entry name" value="Medium-chain alcohol dehydrogenases, catalytic domain"/>
    <property type="match status" value="1"/>
</dbReference>
<dbReference type="Pfam" id="PF08240">
    <property type="entry name" value="ADH_N"/>
    <property type="match status" value="1"/>
</dbReference>
<evidence type="ECO:0000313" key="6">
    <source>
        <dbReference type="EMBL" id="REF73328.1"/>
    </source>
</evidence>
<evidence type="ECO:0000256" key="2">
    <source>
        <dbReference type="ARBA" id="ARBA00022833"/>
    </source>
</evidence>
<keyword evidence="1 4" id="KW-0479">Metal-binding</keyword>
<dbReference type="CDD" id="cd08239">
    <property type="entry name" value="THR_DH_like"/>
    <property type="match status" value="1"/>
</dbReference>
<dbReference type="InterPro" id="IPR036291">
    <property type="entry name" value="NAD(P)-bd_dom_sf"/>
</dbReference>
<evidence type="ECO:0000313" key="7">
    <source>
        <dbReference type="Proteomes" id="UP000256941"/>
    </source>
</evidence>
<evidence type="ECO:0000256" key="3">
    <source>
        <dbReference type="ARBA" id="ARBA00023002"/>
    </source>
</evidence>
<dbReference type="GO" id="GO:0008270">
    <property type="term" value="F:zinc ion binding"/>
    <property type="evidence" value="ECO:0007669"/>
    <property type="project" value="InterPro"/>
</dbReference>
<feature type="domain" description="Enoyl reductase (ER)" evidence="5">
    <location>
        <begin position="8"/>
        <end position="355"/>
    </location>
</feature>
<reference evidence="6 7" key="1">
    <citation type="submission" date="2018-08" db="EMBL/GenBank/DDBJ databases">
        <title>Genomic Encyclopedia of Archaeal and Bacterial Type Strains, Phase II (KMG-II): from individual species to whole genera.</title>
        <authorList>
            <person name="Goeker M."/>
        </authorList>
    </citation>
    <scope>NUCLEOTIDE SEQUENCE [LARGE SCALE GENOMIC DNA]</scope>
    <source>
        <strain evidence="6 7">DSM 17099</strain>
    </source>
</reference>
<comment type="cofactor">
    <cofactor evidence="4">
        <name>Zn(2+)</name>
        <dbReference type="ChEBI" id="CHEBI:29105"/>
    </cofactor>
</comment>
<protein>
    <submittedName>
        <fullName evidence="6">L-iditol 2-dehydrogenase</fullName>
    </submittedName>
</protein>
<dbReference type="InterPro" id="IPR013154">
    <property type="entry name" value="ADH-like_N"/>
</dbReference>
<dbReference type="AlphaFoldDB" id="A0A3D9XUL2"/>
<organism evidence="6 7">
    <name type="scientific">Paracoccus versutus</name>
    <name type="common">Thiobacillus versutus</name>
    <dbReference type="NCBI Taxonomy" id="34007"/>
    <lineage>
        <taxon>Bacteria</taxon>
        <taxon>Pseudomonadati</taxon>
        <taxon>Pseudomonadota</taxon>
        <taxon>Alphaproteobacteria</taxon>
        <taxon>Rhodobacterales</taxon>
        <taxon>Paracoccaceae</taxon>
        <taxon>Paracoccus</taxon>
    </lineage>
</organism>
<accession>A0A3D9XUL2</accession>
<dbReference type="Proteomes" id="UP000256941">
    <property type="component" value="Unassembled WGS sequence"/>
</dbReference>
<keyword evidence="3" id="KW-0560">Oxidoreductase</keyword>
<dbReference type="GO" id="GO:0016616">
    <property type="term" value="F:oxidoreductase activity, acting on the CH-OH group of donors, NAD or NADP as acceptor"/>
    <property type="evidence" value="ECO:0007669"/>
    <property type="project" value="UniProtKB-ARBA"/>
</dbReference>
<dbReference type="PANTHER" id="PTHR43401:SF2">
    <property type="entry name" value="L-THREONINE 3-DEHYDROGENASE"/>
    <property type="match status" value="1"/>
</dbReference>
<dbReference type="InterPro" id="IPR011032">
    <property type="entry name" value="GroES-like_sf"/>
</dbReference>
<name>A0A3D9XUL2_PARVE</name>
<proteinExistence type="inferred from homology"/>
<dbReference type="PANTHER" id="PTHR43401">
    <property type="entry name" value="L-THREONINE 3-DEHYDROGENASE"/>
    <property type="match status" value="1"/>
</dbReference>
<dbReference type="RefSeq" id="WP_116221424.1">
    <property type="nucleotide sequence ID" value="NZ_CP038196.1"/>
</dbReference>
<evidence type="ECO:0000256" key="4">
    <source>
        <dbReference type="RuleBase" id="RU361277"/>
    </source>
</evidence>
<dbReference type="SUPFAM" id="SSF50129">
    <property type="entry name" value="GroES-like"/>
    <property type="match status" value="1"/>
</dbReference>
<keyword evidence="2 4" id="KW-0862">Zinc</keyword>